<sequence>MVTHLDNGRLEAAPLYKITKEESRNLVDAQRSDEEAIAIKSDDAVVLLSWTQAATAADRGIFAIQSGLSQVTVFAGVADQAAATSFSSPVLDPLSGDGPCASADLSGADALPCHLRATVESCRQLRGVSLNRTWLTVFSDSFVEVFQVKPSDGSILISKLSFLETTDLVSATVHVANEVCTVVLARKEGIELRSPQVGTESQTQGSRAQAHYLLPPRTGPVLLRKAMQPNPNQSLWFFPSIPPQTDSPK</sequence>
<protein>
    <submittedName>
        <fullName evidence="1">Tetratricopeptide repeat-containing protein</fullName>
    </submittedName>
</protein>
<evidence type="ECO:0000313" key="2">
    <source>
        <dbReference type="Proteomes" id="UP000221165"/>
    </source>
</evidence>
<dbReference type="GeneID" id="94426578"/>
<organism evidence="1 2">
    <name type="scientific">Cystoisospora suis</name>
    <dbReference type="NCBI Taxonomy" id="483139"/>
    <lineage>
        <taxon>Eukaryota</taxon>
        <taxon>Sar</taxon>
        <taxon>Alveolata</taxon>
        <taxon>Apicomplexa</taxon>
        <taxon>Conoidasida</taxon>
        <taxon>Coccidia</taxon>
        <taxon>Eucoccidiorida</taxon>
        <taxon>Eimeriorina</taxon>
        <taxon>Sarcocystidae</taxon>
        <taxon>Cystoisospora</taxon>
    </lineage>
</organism>
<dbReference type="VEuPathDB" id="ToxoDB:CSUI_003169"/>
<accession>A0A2C6KG20</accession>
<proteinExistence type="predicted"/>
<dbReference type="AlphaFoldDB" id="A0A2C6KG20"/>
<gene>
    <name evidence="1" type="ORF">CSUI_003169</name>
</gene>
<reference evidence="1 2" key="1">
    <citation type="journal article" date="2017" name="Int. J. Parasitol.">
        <title>The genome of the protozoan parasite Cystoisospora suis and a reverse vaccinology approach to identify vaccine candidates.</title>
        <authorList>
            <person name="Palmieri N."/>
            <person name="Shrestha A."/>
            <person name="Ruttkowski B."/>
            <person name="Beck T."/>
            <person name="Vogl C."/>
            <person name="Tomley F."/>
            <person name="Blake D.P."/>
            <person name="Joachim A."/>
        </authorList>
    </citation>
    <scope>NUCLEOTIDE SEQUENCE [LARGE SCALE GENOMIC DNA]</scope>
    <source>
        <strain evidence="1 2">Wien I</strain>
    </source>
</reference>
<dbReference type="EMBL" id="MIGC01001377">
    <property type="protein sequence ID" value="PHJ22981.1"/>
    <property type="molecule type" value="Genomic_DNA"/>
</dbReference>
<dbReference type="RefSeq" id="XP_067924658.1">
    <property type="nucleotide sequence ID" value="XM_068063367.1"/>
</dbReference>
<comment type="caution">
    <text evidence="1">The sequence shown here is derived from an EMBL/GenBank/DDBJ whole genome shotgun (WGS) entry which is preliminary data.</text>
</comment>
<dbReference type="Proteomes" id="UP000221165">
    <property type="component" value="Unassembled WGS sequence"/>
</dbReference>
<keyword evidence="2" id="KW-1185">Reference proteome</keyword>
<evidence type="ECO:0000313" key="1">
    <source>
        <dbReference type="EMBL" id="PHJ22981.1"/>
    </source>
</evidence>
<name>A0A2C6KG20_9APIC</name>